<keyword evidence="4 7" id="KW-0812">Transmembrane</keyword>
<comment type="subcellular location">
    <subcellularLocation>
        <location evidence="1 7">Cell membrane</location>
        <topology evidence="1 7">Multi-pass membrane protein</topology>
    </subcellularLocation>
</comment>
<evidence type="ECO:0000256" key="7">
    <source>
        <dbReference type="RuleBase" id="RU363032"/>
    </source>
</evidence>
<dbReference type="Gene3D" id="1.10.3720.10">
    <property type="entry name" value="MetI-like"/>
    <property type="match status" value="1"/>
</dbReference>
<evidence type="ECO:0000256" key="1">
    <source>
        <dbReference type="ARBA" id="ARBA00004651"/>
    </source>
</evidence>
<dbReference type="GO" id="GO:0055085">
    <property type="term" value="P:transmembrane transport"/>
    <property type="evidence" value="ECO:0007669"/>
    <property type="project" value="InterPro"/>
</dbReference>
<feature type="transmembrane region" description="Helical" evidence="7">
    <location>
        <begin position="20"/>
        <end position="37"/>
    </location>
</feature>
<evidence type="ECO:0000256" key="4">
    <source>
        <dbReference type="ARBA" id="ARBA00022692"/>
    </source>
</evidence>
<comment type="caution">
    <text evidence="9">The sequence shown here is derived from an EMBL/GenBank/DDBJ whole genome shotgun (WGS) entry which is preliminary data.</text>
</comment>
<reference evidence="9 10" key="1">
    <citation type="submission" date="2023-03" db="EMBL/GenBank/DDBJ databases">
        <title>Bacillus Genome Sequencing.</title>
        <authorList>
            <person name="Dunlap C."/>
        </authorList>
    </citation>
    <scope>NUCLEOTIDE SEQUENCE [LARGE SCALE GENOMIC DNA]</scope>
    <source>
        <strain evidence="9 10">B-59205</strain>
    </source>
</reference>
<feature type="transmembrane region" description="Helical" evidence="7">
    <location>
        <begin position="49"/>
        <end position="66"/>
    </location>
</feature>
<dbReference type="InterPro" id="IPR035906">
    <property type="entry name" value="MetI-like_sf"/>
</dbReference>
<dbReference type="GO" id="GO:0005886">
    <property type="term" value="C:plasma membrane"/>
    <property type="evidence" value="ECO:0007669"/>
    <property type="project" value="UniProtKB-SubCell"/>
</dbReference>
<dbReference type="Pfam" id="PF00528">
    <property type="entry name" value="BPD_transp_1"/>
    <property type="match status" value="1"/>
</dbReference>
<keyword evidence="2 7" id="KW-0813">Transport</keyword>
<proteinExistence type="inferred from homology"/>
<feature type="transmembrane region" description="Helical" evidence="7">
    <location>
        <begin position="148"/>
        <end position="170"/>
    </location>
</feature>
<keyword evidence="6 7" id="KW-0472">Membrane</keyword>
<name>A0AAW9NQK5_9BACL</name>
<comment type="similarity">
    <text evidence="7">Belongs to the binding-protein-dependent transport system permease family.</text>
</comment>
<dbReference type="Pfam" id="PF12911">
    <property type="entry name" value="OppC_N"/>
    <property type="match status" value="1"/>
</dbReference>
<evidence type="ECO:0000313" key="10">
    <source>
        <dbReference type="Proteomes" id="UP001344888"/>
    </source>
</evidence>
<dbReference type="AlphaFoldDB" id="A0AAW9NQK5"/>
<evidence type="ECO:0000256" key="6">
    <source>
        <dbReference type="ARBA" id="ARBA00023136"/>
    </source>
</evidence>
<feature type="transmembrane region" description="Helical" evidence="7">
    <location>
        <begin position="333"/>
        <end position="354"/>
    </location>
</feature>
<dbReference type="EMBL" id="JARSFG010000020">
    <property type="protein sequence ID" value="MEC1179962.1"/>
    <property type="molecule type" value="Genomic_DNA"/>
</dbReference>
<dbReference type="PROSITE" id="PS50928">
    <property type="entry name" value="ABC_TM1"/>
    <property type="match status" value="1"/>
</dbReference>
<gene>
    <name evidence="9" type="ORF">P9B03_15790</name>
</gene>
<feature type="transmembrane region" description="Helical" evidence="7">
    <location>
        <begin position="121"/>
        <end position="141"/>
    </location>
</feature>
<dbReference type="CDD" id="cd06261">
    <property type="entry name" value="TM_PBP2"/>
    <property type="match status" value="1"/>
</dbReference>
<dbReference type="InterPro" id="IPR000515">
    <property type="entry name" value="MetI-like"/>
</dbReference>
<dbReference type="PANTHER" id="PTHR43386">
    <property type="entry name" value="OLIGOPEPTIDE TRANSPORT SYSTEM PERMEASE PROTEIN APPC"/>
    <property type="match status" value="1"/>
</dbReference>
<keyword evidence="10" id="KW-1185">Reference proteome</keyword>
<feature type="domain" description="ABC transmembrane type-1" evidence="8">
    <location>
        <begin position="297"/>
        <end position="486"/>
    </location>
</feature>
<evidence type="ECO:0000256" key="5">
    <source>
        <dbReference type="ARBA" id="ARBA00022989"/>
    </source>
</evidence>
<feature type="transmembrane region" description="Helical" evidence="7">
    <location>
        <begin position="230"/>
        <end position="252"/>
    </location>
</feature>
<feature type="transmembrane region" description="Helical" evidence="7">
    <location>
        <begin position="293"/>
        <end position="321"/>
    </location>
</feature>
<evidence type="ECO:0000313" key="9">
    <source>
        <dbReference type="EMBL" id="MEC1179962.1"/>
    </source>
</evidence>
<sequence>MKFISNVKLLLKITQEYVNAQFTIAFSAIFSVLLLLYSFNFSEGVWRPYVLYGFIIYAVTTLYVWLTSLLIKRDLTKVQQIKRGTRWLGYPLILTIFAGNVFAAGYGLMLVTKNKTAEYTFAAYALLTQIVIFMLAALNIFKSYVVDTFVIAMAAFILLAIIYALTAVLVARYVTPTYAPKWMQVLGIILLLATFTGNLFATLLGFTLIRKARNTDPSAIEKWQKTWDKILRNTMAVFGMFFIITMFSLSIVSSWTFDYDFATQNNYSALLQGPSFEYPLGTDDFGRDLFSRIVFGAQISLIVGFFSTIIPAIIGGALGAFSGYYGRHTDNIIMRLLDILYAIPGILLAIAIIAAFGANTVNLIIALSVGAIPTYARTMRANVMQIANYEFVESARALGASDSSIIFKHIVPNALAPMIVKATLTIGGAVISTSSLSFLGLGVEPHIPEWGNILKVGSTYLETHSYVAIFPGLCIMLLVLSFNFFGDGLRDALDPKSN</sequence>
<dbReference type="SUPFAM" id="SSF161098">
    <property type="entry name" value="MetI-like"/>
    <property type="match status" value="1"/>
</dbReference>
<dbReference type="InterPro" id="IPR050366">
    <property type="entry name" value="BP-dependent_transpt_permease"/>
</dbReference>
<dbReference type="Proteomes" id="UP001344888">
    <property type="component" value="Unassembled WGS sequence"/>
</dbReference>
<feature type="transmembrane region" description="Helical" evidence="7">
    <location>
        <begin position="87"/>
        <end position="109"/>
    </location>
</feature>
<organism evidence="9 10">
    <name type="scientific">Metasolibacillus meyeri</name>
    <dbReference type="NCBI Taxonomy" id="1071052"/>
    <lineage>
        <taxon>Bacteria</taxon>
        <taxon>Bacillati</taxon>
        <taxon>Bacillota</taxon>
        <taxon>Bacilli</taxon>
        <taxon>Bacillales</taxon>
        <taxon>Caryophanaceae</taxon>
        <taxon>Metasolibacillus</taxon>
    </lineage>
</organism>
<evidence type="ECO:0000259" key="8">
    <source>
        <dbReference type="PROSITE" id="PS50928"/>
    </source>
</evidence>
<keyword evidence="5 7" id="KW-1133">Transmembrane helix</keyword>
<dbReference type="RefSeq" id="WP_326124457.1">
    <property type="nucleotide sequence ID" value="NZ_JARSFG010000020.1"/>
</dbReference>
<keyword evidence="3" id="KW-1003">Cell membrane</keyword>
<feature type="transmembrane region" description="Helical" evidence="7">
    <location>
        <begin position="182"/>
        <end position="209"/>
    </location>
</feature>
<dbReference type="InterPro" id="IPR025966">
    <property type="entry name" value="OppC_N"/>
</dbReference>
<accession>A0AAW9NQK5</accession>
<feature type="transmembrane region" description="Helical" evidence="7">
    <location>
        <begin position="463"/>
        <end position="486"/>
    </location>
</feature>
<dbReference type="PANTHER" id="PTHR43386:SF1">
    <property type="entry name" value="D,D-DIPEPTIDE TRANSPORT SYSTEM PERMEASE PROTEIN DDPC-RELATED"/>
    <property type="match status" value="1"/>
</dbReference>
<evidence type="ECO:0000256" key="3">
    <source>
        <dbReference type="ARBA" id="ARBA00022475"/>
    </source>
</evidence>
<evidence type="ECO:0000256" key="2">
    <source>
        <dbReference type="ARBA" id="ARBA00022448"/>
    </source>
</evidence>
<protein>
    <submittedName>
        <fullName evidence="9">ABC transporter permease</fullName>
    </submittedName>
</protein>